<dbReference type="AlphaFoldDB" id="A0A9W6B166"/>
<dbReference type="InterPro" id="IPR051401">
    <property type="entry name" value="GtrA_CellWall_Glycosyl"/>
</dbReference>
<evidence type="ECO:0000256" key="3">
    <source>
        <dbReference type="ARBA" id="ARBA00022692"/>
    </source>
</evidence>
<evidence type="ECO:0000259" key="7">
    <source>
        <dbReference type="Pfam" id="PF04138"/>
    </source>
</evidence>
<name>A0A9W6B166_9LACO</name>
<keyword evidence="3 6" id="KW-0812">Transmembrane</keyword>
<feature type="domain" description="GtrA/DPMS transmembrane" evidence="7">
    <location>
        <begin position="17"/>
        <end position="140"/>
    </location>
</feature>
<dbReference type="Proteomes" id="UP001144204">
    <property type="component" value="Unassembled WGS sequence"/>
</dbReference>
<gene>
    <name evidence="8" type="ORF">WR164_10360</name>
</gene>
<reference evidence="8" key="1">
    <citation type="submission" date="2022-07" db="EMBL/GenBank/DDBJ databases">
        <authorList>
            <person name="Kouya T."/>
            <person name="Ishiyama Y."/>
        </authorList>
    </citation>
    <scope>NUCLEOTIDE SEQUENCE</scope>
    <source>
        <strain evidence="8">WR16-4</strain>
    </source>
</reference>
<evidence type="ECO:0000256" key="2">
    <source>
        <dbReference type="ARBA" id="ARBA00009399"/>
    </source>
</evidence>
<keyword evidence="5 6" id="KW-0472">Membrane</keyword>
<dbReference type="GO" id="GO:0005886">
    <property type="term" value="C:plasma membrane"/>
    <property type="evidence" value="ECO:0007669"/>
    <property type="project" value="TreeGrafter"/>
</dbReference>
<dbReference type="InterPro" id="IPR007267">
    <property type="entry name" value="GtrA_DPMS_TM"/>
</dbReference>
<dbReference type="RefSeq" id="WP_286136516.1">
    <property type="nucleotide sequence ID" value="NZ_BRPL01000002.1"/>
</dbReference>
<keyword evidence="9" id="KW-1185">Reference proteome</keyword>
<dbReference type="PANTHER" id="PTHR38459">
    <property type="entry name" value="PROPHAGE BACTOPRENOL-LINKED GLUCOSE TRANSLOCASE HOMOLOG"/>
    <property type="match status" value="1"/>
</dbReference>
<feature type="transmembrane region" description="Helical" evidence="6">
    <location>
        <begin position="17"/>
        <end position="37"/>
    </location>
</feature>
<evidence type="ECO:0000256" key="5">
    <source>
        <dbReference type="ARBA" id="ARBA00023136"/>
    </source>
</evidence>
<proteinExistence type="inferred from homology"/>
<dbReference type="Pfam" id="PF04138">
    <property type="entry name" value="GtrA_DPMS_TM"/>
    <property type="match status" value="1"/>
</dbReference>
<evidence type="ECO:0000256" key="1">
    <source>
        <dbReference type="ARBA" id="ARBA00004141"/>
    </source>
</evidence>
<dbReference type="EMBL" id="BRPL01000002">
    <property type="protein sequence ID" value="GLB47057.1"/>
    <property type="molecule type" value="Genomic_DNA"/>
</dbReference>
<dbReference type="PANTHER" id="PTHR38459:SF5">
    <property type="entry name" value="CELL WALL TEICHOIC ACID GLYCOSYLATION PROTEIN GTCA"/>
    <property type="match status" value="1"/>
</dbReference>
<feature type="transmembrane region" description="Helical" evidence="6">
    <location>
        <begin position="44"/>
        <end position="64"/>
    </location>
</feature>
<dbReference type="GO" id="GO:0000271">
    <property type="term" value="P:polysaccharide biosynthetic process"/>
    <property type="evidence" value="ECO:0007669"/>
    <property type="project" value="InterPro"/>
</dbReference>
<feature type="transmembrane region" description="Helical" evidence="6">
    <location>
        <begin position="118"/>
        <end position="135"/>
    </location>
</feature>
<keyword evidence="4 6" id="KW-1133">Transmembrane helix</keyword>
<evidence type="ECO:0000313" key="8">
    <source>
        <dbReference type="EMBL" id="GLB47057.1"/>
    </source>
</evidence>
<comment type="subcellular location">
    <subcellularLocation>
        <location evidence="1">Membrane</location>
        <topology evidence="1">Multi-pass membrane protein</topology>
    </subcellularLocation>
</comment>
<evidence type="ECO:0000256" key="4">
    <source>
        <dbReference type="ARBA" id="ARBA00022989"/>
    </source>
</evidence>
<feature type="transmembrane region" description="Helical" evidence="6">
    <location>
        <begin position="84"/>
        <end position="106"/>
    </location>
</feature>
<reference evidence="8" key="2">
    <citation type="journal article" date="2023" name="PLoS ONE">
        <title>Philodulcilactobacillus myokoensis gen. nov., sp. nov., a fructophilic, acidophilic, and agar-phobic lactic acid bacterium isolated from fermented vegetable extracts.</title>
        <authorList>
            <person name="Kouya T."/>
            <person name="Ishiyama Y."/>
            <person name="Ohashi S."/>
            <person name="Kumakubo R."/>
            <person name="Yamazaki T."/>
            <person name="Otaki T."/>
        </authorList>
    </citation>
    <scope>NUCLEOTIDE SEQUENCE</scope>
    <source>
        <strain evidence="8">WR16-4</strain>
    </source>
</reference>
<comment type="similarity">
    <text evidence="2">Belongs to the GtrA family.</text>
</comment>
<accession>A0A9W6B166</accession>
<sequence>MKKLINLYQQNKQVISYLFWGVLTTIVSIAVYELLIFSLPQIKFRITIIGAISQFAGIVFAYFTNRKYVFYSNAHNLAEQIKEFWYFFLGRAGASAIEIILVDILVNVGMQSKIEESIANIIGNVFVVIANYFWSKLVVFKKTSK</sequence>
<organism evidence="8 9">
    <name type="scientific">Philodulcilactobacillus myokoensis</name>
    <dbReference type="NCBI Taxonomy" id="2929573"/>
    <lineage>
        <taxon>Bacteria</taxon>
        <taxon>Bacillati</taxon>
        <taxon>Bacillota</taxon>
        <taxon>Bacilli</taxon>
        <taxon>Lactobacillales</taxon>
        <taxon>Lactobacillaceae</taxon>
        <taxon>Philodulcilactobacillus</taxon>
    </lineage>
</organism>
<protein>
    <recommendedName>
        <fullName evidence="7">GtrA/DPMS transmembrane domain-containing protein</fullName>
    </recommendedName>
</protein>
<evidence type="ECO:0000256" key="6">
    <source>
        <dbReference type="SAM" id="Phobius"/>
    </source>
</evidence>
<comment type="caution">
    <text evidence="8">The sequence shown here is derived from an EMBL/GenBank/DDBJ whole genome shotgun (WGS) entry which is preliminary data.</text>
</comment>
<evidence type="ECO:0000313" key="9">
    <source>
        <dbReference type="Proteomes" id="UP001144204"/>
    </source>
</evidence>